<dbReference type="InterPro" id="IPR021335">
    <property type="entry name" value="DUF2948"/>
</dbReference>
<protein>
    <submittedName>
        <fullName evidence="1">DUF2948 family protein</fullName>
    </submittedName>
</protein>
<dbReference type="Proteomes" id="UP000252132">
    <property type="component" value="Unassembled WGS sequence"/>
</dbReference>
<evidence type="ECO:0000313" key="1">
    <source>
        <dbReference type="EMBL" id="RCL76967.1"/>
    </source>
</evidence>
<reference evidence="1 2" key="1">
    <citation type="journal article" date="2018" name="Microbiome">
        <title>Fine metagenomic profile of the Mediterranean stratified and mixed water columns revealed by assembly and recruitment.</title>
        <authorList>
            <person name="Haro-Moreno J.M."/>
            <person name="Lopez-Perez M."/>
            <person name="De La Torre J.R."/>
            <person name="Picazo A."/>
            <person name="Camacho A."/>
            <person name="Rodriguez-Valera F."/>
        </authorList>
    </citation>
    <scope>NUCLEOTIDE SEQUENCE [LARGE SCALE GENOMIC DNA]</scope>
    <source>
        <strain evidence="1">MED-G55</strain>
    </source>
</reference>
<sequence length="150" mass="17002">MTAYQPLNLVACDGEDLKVISAMMQDCIITASDMVFDKSMRLFAIMGNRFCWEVEEEETQQRVRVGVHFTDVRKVAYRDVEFGSDQILSLLAIEFVSQEPPGGILRIIFSGRSEIRLTIDALNMVMQDVTPGWSASSRPQHKDDEPLNEN</sequence>
<dbReference type="EMBL" id="QOQF01000014">
    <property type="protein sequence ID" value="RCL76967.1"/>
    <property type="molecule type" value="Genomic_DNA"/>
</dbReference>
<organism evidence="1 2">
    <name type="scientific">PS1 clade bacterium</name>
    <dbReference type="NCBI Taxonomy" id="2175152"/>
    <lineage>
        <taxon>Bacteria</taxon>
        <taxon>Pseudomonadati</taxon>
        <taxon>Pseudomonadota</taxon>
        <taxon>Alphaproteobacteria</taxon>
        <taxon>PS1 clade</taxon>
    </lineage>
</organism>
<dbReference type="Pfam" id="PF11164">
    <property type="entry name" value="DUF2948"/>
    <property type="match status" value="1"/>
</dbReference>
<accession>A0A368DYR5</accession>
<evidence type="ECO:0000313" key="2">
    <source>
        <dbReference type="Proteomes" id="UP000252132"/>
    </source>
</evidence>
<dbReference type="AlphaFoldDB" id="A0A368DYR5"/>
<gene>
    <name evidence="1" type="ORF">DBW69_04445</name>
</gene>
<comment type="caution">
    <text evidence="1">The sequence shown here is derived from an EMBL/GenBank/DDBJ whole genome shotgun (WGS) entry which is preliminary data.</text>
</comment>
<name>A0A368DYR5_9PROT</name>
<proteinExistence type="predicted"/>